<dbReference type="AlphaFoldDB" id="A0AAV5A5T0"/>
<organism evidence="2 3">
    <name type="scientific">Clathrus columnatus</name>
    <dbReference type="NCBI Taxonomy" id="1419009"/>
    <lineage>
        <taxon>Eukaryota</taxon>
        <taxon>Fungi</taxon>
        <taxon>Dikarya</taxon>
        <taxon>Basidiomycota</taxon>
        <taxon>Agaricomycotina</taxon>
        <taxon>Agaricomycetes</taxon>
        <taxon>Phallomycetidae</taxon>
        <taxon>Phallales</taxon>
        <taxon>Clathraceae</taxon>
        <taxon>Clathrus</taxon>
    </lineage>
</organism>
<sequence>MSQSTYKDPKARSDTVLQFPNSPQFPSSRPQRNPVHPGAINSAVSFLTRSEANIVKTRTGSVLSRGMILKSDHYPSGRALQLDITLQGAPNFRAPKQGKLNILGVAQPRLQGLKSILSVLGCRPDCVYISGRPYVLRDASEPRKNLALSDRAESLEGIEQRLRNDILQEASRYGGLILTHLEIETDSDSGAIVPTWTAVESGNVFTLSELWKELSRGGWNIQVIITIYAYVRVLLTAEANPENSSLLFSCGMGAVRTTFAMCAASIVRRRQLMLQGFMDPYELSPFSGPLNAYSMDDTRCSTPPGVQAAMTIGNINANQDFSKSLLRLTSILQYCLRKGRSNTATEWLLSHPSVTDNLRKASNGSYGIILSLLGCLDNGLAIKRLVDKIIDSCDHVINLREDILVNRIQYSLTTLEDKSREVFLEKAAKALEKYFFLIAFASYVEGQKDFNETFEEWLKARVEIWNQVTFLRKTRGSRLNIFAPISDLSSLAKSESEGDIFEAGPKNDVAVTGGQILGDEWTTHVVEFWYSTLLKSDQWLTESDPTEAGIRGAINFRNIPGTNIYALGQPSQDAILTVVERVKYDHPQASEVIWITLREEPLNIDFNTKSLSERLKGDVISELNTFGGYLLLHTETREGAVIPVWENVQVKDVCVVKDIMLRHKHVQNIELHYRRIPITSELTPDFNDFAELMDVVVQAGRDTPIVINCQLGRGRSTLASIILSMVRHWLDIPSTIHSNLPTPLGMLPSFLSDAPESIRDKDIKRYSYKAINHILRVVRHGLEVKVTVDTIIDHCSKYFNLRESIEEAATNAEETSDPQQKQRYIEKGMFFLSPSSLLLFQAYLVSNPPDTLRTLETFESFVRSRPVFQTFEHEMHTDGIHALKPLEQIELSQGLALSDEVKQVVSNRSGNVLSASTILKSDFFSNLQKLSLPDLKNVLSRVNAGPNGINKVNWVSLREEPVLYVAGRPHVLRLLDRPLENVESTGITTVVVEQIEKRLKIDVIRELRGKGGKLLLHDEMETEPGTFEIVPQWEEVAEADILTPRETDERAPLPSALDQLLNVVKPDINGEDDFVFNCQMGRGRTTTGMVAACLISTILAQEVSPSLLSRQLQSENTDSLMSSELSVEELYTQGEYKVILQLVGVLSFGKAAKRITDLAVDRMQDVQNLRKTIYDYKLKADACVPGTTKHTKLQQIALNYLYRYATLIVFANYLVEIHDVKVEIAFPTWLNEHREITQLLSRGSLD</sequence>
<feature type="region of interest" description="Disordered" evidence="1">
    <location>
        <begin position="1"/>
        <end position="37"/>
    </location>
</feature>
<evidence type="ECO:0000256" key="1">
    <source>
        <dbReference type="SAM" id="MobiDB-lite"/>
    </source>
</evidence>
<gene>
    <name evidence="2" type="ORF">Clacol_002580</name>
</gene>
<dbReference type="PANTHER" id="PTHR23339">
    <property type="entry name" value="TYROSINE SPECIFIC PROTEIN PHOSPHATASE AND DUAL SPECIFICITY PROTEIN PHOSPHATASE"/>
    <property type="match status" value="1"/>
</dbReference>
<evidence type="ECO:0000313" key="2">
    <source>
        <dbReference type="EMBL" id="GJJ08366.1"/>
    </source>
</evidence>
<feature type="compositionally biased region" description="Polar residues" evidence="1">
    <location>
        <begin position="15"/>
        <end position="31"/>
    </location>
</feature>
<keyword evidence="3" id="KW-1185">Reference proteome</keyword>
<dbReference type="InterPro" id="IPR029021">
    <property type="entry name" value="Prot-tyrosine_phosphatase-like"/>
</dbReference>
<proteinExistence type="predicted"/>
<evidence type="ECO:0008006" key="4">
    <source>
        <dbReference type="Google" id="ProtNLM"/>
    </source>
</evidence>
<accession>A0AAV5A5T0</accession>
<dbReference type="InterPro" id="IPR050561">
    <property type="entry name" value="PTP"/>
</dbReference>
<dbReference type="EMBL" id="BPWL01000003">
    <property type="protein sequence ID" value="GJJ08366.1"/>
    <property type="molecule type" value="Genomic_DNA"/>
</dbReference>
<dbReference type="Gene3D" id="3.90.190.10">
    <property type="entry name" value="Protein tyrosine phosphatase superfamily"/>
    <property type="match status" value="4"/>
</dbReference>
<reference evidence="2" key="1">
    <citation type="submission" date="2021-10" db="EMBL/GenBank/DDBJ databases">
        <title>De novo Genome Assembly of Clathrus columnatus (Basidiomycota, Fungi) Using Illumina and Nanopore Sequence Data.</title>
        <authorList>
            <person name="Ogiso-Tanaka E."/>
            <person name="Itagaki H."/>
            <person name="Hosoya T."/>
            <person name="Hosaka K."/>
        </authorList>
    </citation>
    <scope>NUCLEOTIDE SEQUENCE</scope>
    <source>
        <strain evidence="2">MO-923</strain>
    </source>
</reference>
<name>A0AAV5A5T0_9AGAM</name>
<dbReference type="Proteomes" id="UP001050691">
    <property type="component" value="Unassembled WGS sequence"/>
</dbReference>
<dbReference type="SUPFAM" id="SSF52799">
    <property type="entry name" value="(Phosphotyrosine protein) phosphatases II"/>
    <property type="match status" value="3"/>
</dbReference>
<protein>
    <recommendedName>
        <fullName evidence="4">Paladin</fullName>
    </recommendedName>
</protein>
<dbReference type="Pfam" id="PF14566">
    <property type="entry name" value="PTPlike_phytase"/>
    <property type="match status" value="3"/>
</dbReference>
<dbReference type="SMART" id="SM01301">
    <property type="entry name" value="PTPlike_phytase"/>
    <property type="match status" value="3"/>
</dbReference>
<comment type="caution">
    <text evidence="2">The sequence shown here is derived from an EMBL/GenBank/DDBJ whole genome shotgun (WGS) entry which is preliminary data.</text>
</comment>
<evidence type="ECO:0000313" key="3">
    <source>
        <dbReference type="Proteomes" id="UP001050691"/>
    </source>
</evidence>